<keyword evidence="1 6" id="KW-0436">Ligase</keyword>
<evidence type="ECO:0000313" key="7">
    <source>
        <dbReference type="Proteomes" id="UP000039865"/>
    </source>
</evidence>
<feature type="compositionally biased region" description="Basic and acidic residues" evidence="5">
    <location>
        <begin position="14"/>
        <end position="23"/>
    </location>
</feature>
<dbReference type="InterPro" id="IPR004344">
    <property type="entry name" value="TTL/TTLL_fam"/>
</dbReference>
<feature type="compositionally biased region" description="Acidic residues" evidence="5">
    <location>
        <begin position="34"/>
        <end position="50"/>
    </location>
</feature>
<feature type="region of interest" description="Disordered" evidence="5">
    <location>
        <begin position="808"/>
        <end position="863"/>
    </location>
</feature>
<keyword evidence="3" id="KW-0067">ATP-binding</keyword>
<protein>
    <submittedName>
        <fullName evidence="6">Tubulin-tyrosine ligase family protein</fullName>
    </submittedName>
</protein>
<dbReference type="AlphaFoldDB" id="A0A077ZPA9"/>
<dbReference type="OrthoDB" id="202825at2759"/>
<dbReference type="PROSITE" id="PS51221">
    <property type="entry name" value="TTL"/>
    <property type="match status" value="1"/>
</dbReference>
<accession>A0A077ZPA9</accession>
<proteinExistence type="predicted"/>
<feature type="compositionally biased region" description="Polar residues" evidence="5">
    <location>
        <begin position="834"/>
        <end position="863"/>
    </location>
</feature>
<dbReference type="Proteomes" id="UP000039865">
    <property type="component" value="Unassembled WGS sequence"/>
</dbReference>
<dbReference type="Pfam" id="PF03133">
    <property type="entry name" value="TTL"/>
    <property type="match status" value="1"/>
</dbReference>
<dbReference type="InParanoid" id="A0A077ZPA9"/>
<dbReference type="PANTHER" id="PTHR12241:SF147">
    <property type="entry name" value="TUBULIN POLYGLUTAMYLASE TTLL7"/>
    <property type="match status" value="1"/>
</dbReference>
<evidence type="ECO:0000256" key="2">
    <source>
        <dbReference type="ARBA" id="ARBA00022741"/>
    </source>
</evidence>
<dbReference type="GO" id="GO:0015631">
    <property type="term" value="F:tubulin binding"/>
    <property type="evidence" value="ECO:0007669"/>
    <property type="project" value="TreeGrafter"/>
</dbReference>
<sequence length="1086" mass="126342">MASLKPNNNGNPAKKIDNKVKPKDIKKKTKFSTDQEEEGDQDYGDEDNNDDQWFSDSSNSDNEDESKEEREPRLIMYAAFTQYDVVKEVGKMIFNYHLTKNDQKDWDIAWFDGAISLKLLQRMWPHQRTNHFPGMYNLARKNCLGRHLMRMQKWFPTDYDFFPQTYMCPTDYKEFKSQITAKRNKTFIVKPEASCQGKGIFLTRNFEDLDPNEHYVVQRYMHKPYLIDGYKFDLRIYVNLAGVNPLRIYIYKDGLARFATVPYESPTPQNLSNLFMHLTNYAINKDSENFVVNTDENQDDVGSKRSFTSVLRKIAEEFGEEKCEEVFEGIKDLIIKTLCIAQPYLQHLYHSCQPDDLENSMCCQVLGFDVMLDHTLKPQLLEVNQSPSFTTDSPLDYKIKKALITDTIKLWNLSIKRKLRTKGNKRAEMQRRLLKNNNQVTLPIRDQKNNEKGKESKVEEKKDEKIEGVEQTPKPAINQKVAPPKSPKNDKRLLKQQLIEEREQQRKKKMLQREKIEKELQGDYILMYPLVSYEEEFQILDEIKAKEELNIKSNVTEEDEQEIGKEYGPLWQKQQRYLQYMEKAKQLWESFTQGNAANKKKKELEQKEQEEKIKKEQIKKKQLMMQKLRKQHEERRMKEEEDRKQQYEFMMAYQERYRQEQAKMVNNQIHHDEPLTAFSYSQTQDTRYLNQQDKSLNYMNQNQNHIPIKGTQNGQQGIFSSRNMMTYDSQQQKIISHQIIEFQPQINFSAKTTLKDKLSQDARMTLDTRRVDSSQNQMHANFHLPEVGKAAFSIKKQVHEDYAKLTAANQDHDTSLPAVPALTSGSQKRKDTPSDSQSQSYKPPLNVSSNQKRQESGSSSRLVNKKQSITQVINNNQIATNLKLNELLQLSANQYYLNNNPLGHQIPTNQNGSKQSNIQPQIIQNKINDTQINGVSHYQMPANYELIRSLSLDRKELPSIGQSQIVKSSHSAQNSQQSIKQNIQSNQIQQQLTKKAPPKTHKSEVLTDPGISLGVVGERKVLINTQQQSSDMYAGFYKKNKALNVKDKSLSNIRIGINPGINHIGNLNNGGGPNYINTSELYKLTH</sequence>
<dbReference type="Gene3D" id="3.30.470.20">
    <property type="entry name" value="ATP-grasp fold, B domain"/>
    <property type="match status" value="1"/>
</dbReference>
<gene>
    <name evidence="6" type="primary">Contig11332.g12109</name>
    <name evidence="6" type="ORF">STYLEM_746</name>
</gene>
<keyword evidence="7" id="KW-1185">Reference proteome</keyword>
<feature type="compositionally biased region" description="Low complexity" evidence="5">
    <location>
        <begin position="51"/>
        <end position="60"/>
    </location>
</feature>
<dbReference type="EMBL" id="CCKQ01000708">
    <property type="protein sequence ID" value="CDW71797.1"/>
    <property type="molecule type" value="Genomic_DNA"/>
</dbReference>
<keyword evidence="2" id="KW-0547">Nucleotide-binding</keyword>
<keyword evidence="4" id="KW-0175">Coiled coil</keyword>
<dbReference type="GO" id="GO:0070740">
    <property type="term" value="F:tubulin-glutamic acid ligase activity"/>
    <property type="evidence" value="ECO:0007669"/>
    <property type="project" value="TreeGrafter"/>
</dbReference>
<dbReference type="GO" id="GO:0036064">
    <property type="term" value="C:ciliary basal body"/>
    <property type="evidence" value="ECO:0007669"/>
    <property type="project" value="TreeGrafter"/>
</dbReference>
<feature type="coiled-coil region" evidence="4">
    <location>
        <begin position="594"/>
        <end position="650"/>
    </location>
</feature>
<dbReference type="SUPFAM" id="SSF56059">
    <property type="entry name" value="Glutathione synthetase ATP-binding domain-like"/>
    <property type="match status" value="1"/>
</dbReference>
<feature type="compositionally biased region" description="Polar residues" evidence="5">
    <location>
        <begin position="1"/>
        <end position="11"/>
    </location>
</feature>
<evidence type="ECO:0000256" key="3">
    <source>
        <dbReference type="ARBA" id="ARBA00022840"/>
    </source>
</evidence>
<feature type="region of interest" description="Disordered" evidence="5">
    <location>
        <begin position="962"/>
        <end position="1004"/>
    </location>
</feature>
<organism evidence="6 7">
    <name type="scientific">Stylonychia lemnae</name>
    <name type="common">Ciliate</name>
    <dbReference type="NCBI Taxonomy" id="5949"/>
    <lineage>
        <taxon>Eukaryota</taxon>
        <taxon>Sar</taxon>
        <taxon>Alveolata</taxon>
        <taxon>Ciliophora</taxon>
        <taxon>Intramacronucleata</taxon>
        <taxon>Spirotrichea</taxon>
        <taxon>Stichotrichia</taxon>
        <taxon>Sporadotrichida</taxon>
        <taxon>Oxytrichidae</taxon>
        <taxon>Stylonychinae</taxon>
        <taxon>Stylonychia</taxon>
    </lineage>
</organism>
<feature type="region of interest" description="Disordered" evidence="5">
    <location>
        <begin position="1"/>
        <end position="70"/>
    </location>
</feature>
<reference evidence="6 7" key="1">
    <citation type="submission" date="2014-06" db="EMBL/GenBank/DDBJ databases">
        <authorList>
            <person name="Swart Estienne"/>
        </authorList>
    </citation>
    <scope>NUCLEOTIDE SEQUENCE [LARGE SCALE GENOMIC DNA]</scope>
    <source>
        <strain evidence="6 7">130c</strain>
    </source>
</reference>
<feature type="compositionally biased region" description="Basic and acidic residues" evidence="5">
    <location>
        <begin position="445"/>
        <end position="468"/>
    </location>
</feature>
<feature type="compositionally biased region" description="Polar residues" evidence="5">
    <location>
        <begin position="962"/>
        <end position="972"/>
    </location>
</feature>
<evidence type="ECO:0000313" key="6">
    <source>
        <dbReference type="EMBL" id="CDW71797.1"/>
    </source>
</evidence>
<dbReference type="GO" id="GO:0005524">
    <property type="term" value="F:ATP binding"/>
    <property type="evidence" value="ECO:0007669"/>
    <property type="project" value="UniProtKB-KW"/>
</dbReference>
<dbReference type="GO" id="GO:0000226">
    <property type="term" value="P:microtubule cytoskeleton organization"/>
    <property type="evidence" value="ECO:0007669"/>
    <property type="project" value="TreeGrafter"/>
</dbReference>
<feature type="region of interest" description="Disordered" evidence="5">
    <location>
        <begin position="421"/>
        <end position="491"/>
    </location>
</feature>
<evidence type="ECO:0000256" key="4">
    <source>
        <dbReference type="SAM" id="Coils"/>
    </source>
</evidence>
<name>A0A077ZPA9_STYLE</name>
<feature type="compositionally biased region" description="Low complexity" evidence="5">
    <location>
        <begin position="973"/>
        <end position="991"/>
    </location>
</feature>
<dbReference type="PANTHER" id="PTHR12241">
    <property type="entry name" value="TUBULIN POLYGLUTAMYLASE"/>
    <property type="match status" value="1"/>
</dbReference>
<evidence type="ECO:0000256" key="5">
    <source>
        <dbReference type="SAM" id="MobiDB-lite"/>
    </source>
</evidence>
<evidence type="ECO:0000256" key="1">
    <source>
        <dbReference type="ARBA" id="ARBA00022598"/>
    </source>
</evidence>